<dbReference type="Pfam" id="PF13241">
    <property type="entry name" value="NAD_binding_7"/>
    <property type="match status" value="1"/>
</dbReference>
<dbReference type="PANTHER" id="PTHR35330">
    <property type="entry name" value="SIROHEME BIOSYNTHESIS PROTEIN MET8"/>
    <property type="match status" value="1"/>
</dbReference>
<dbReference type="Gene3D" id="3.30.160.110">
    <property type="entry name" value="Siroheme synthase, domain 2"/>
    <property type="match status" value="1"/>
</dbReference>
<comment type="pathway">
    <text evidence="1">Porphyrin-containing compound metabolism; siroheme biosynthesis; sirohydrochlorin from precorrin-2: step 1/1.</text>
</comment>
<keyword evidence="4" id="KW-0520">NAD</keyword>
<reference evidence="10" key="2">
    <citation type="submission" date="2020-11" db="EMBL/GenBank/DDBJ databases">
        <authorList>
            <consortium name="DOE Joint Genome Institute"/>
            <person name="Kuo A."/>
            <person name="Miyauchi S."/>
            <person name="Kiss E."/>
            <person name="Drula E."/>
            <person name="Kohler A."/>
            <person name="Sanchez-Garcia M."/>
            <person name="Andreopoulos B."/>
            <person name="Barry K.W."/>
            <person name="Bonito G."/>
            <person name="Buee M."/>
            <person name="Carver A."/>
            <person name="Chen C."/>
            <person name="Cichocki N."/>
            <person name="Clum A."/>
            <person name="Culley D."/>
            <person name="Crous P.W."/>
            <person name="Fauchery L."/>
            <person name="Girlanda M."/>
            <person name="Hayes R."/>
            <person name="Keri Z."/>
            <person name="Labutti K."/>
            <person name="Lipzen A."/>
            <person name="Lombard V."/>
            <person name="Magnuson J."/>
            <person name="Maillard F."/>
            <person name="Morin E."/>
            <person name="Murat C."/>
            <person name="Nolan M."/>
            <person name="Ohm R."/>
            <person name="Pangilinan J."/>
            <person name="Pereira M."/>
            <person name="Perotto S."/>
            <person name="Peter M."/>
            <person name="Riley R."/>
            <person name="Sitrit Y."/>
            <person name="Stielow B."/>
            <person name="Szollosi G."/>
            <person name="Zifcakova L."/>
            <person name="Stursova M."/>
            <person name="Spatafora J.W."/>
            <person name="Tedersoo L."/>
            <person name="Vaario L.-M."/>
            <person name="Yamada A."/>
            <person name="Yan M."/>
            <person name="Wang P."/>
            <person name="Xu J."/>
            <person name="Bruns T."/>
            <person name="Baldrian P."/>
            <person name="Vilgalys R."/>
            <person name="Henrissat B."/>
            <person name="Grigoriev I.V."/>
            <person name="Hibbett D."/>
            <person name="Nagy L.G."/>
            <person name="Martin F.M."/>
        </authorList>
    </citation>
    <scope>NUCLEOTIDE SEQUENCE</scope>
    <source>
        <strain evidence="10">UH-Tt-Lm1</strain>
    </source>
</reference>
<sequence length="271" mass="30163">MITMPSTSLLLAWQLKGKRVLIVGGGDVASGRLESVLAAEAVVTLISPRHGLHPKTLNLFEQHPNIILYHDRDFSGAQDLEGVDMVLTAIDDPNTSRYISNLARERHIPVNVADIPHLCDFYFGSQIQRGNLQILISTNGQSPKLANIIKKQIESNLPESTPKAIENVGLLRAKLRERAPGIGGDVGKKRMRWMIDVCNKWSLDDLALLDDRGIERMLDLGWEKETVISTSEAGIPHFFHFKFPEYTLPAAAGFFAGSIMICLVVFARQRR</sequence>
<dbReference type="AlphaFoldDB" id="A0A9P6HPU1"/>
<dbReference type="SUPFAM" id="SSF51735">
    <property type="entry name" value="NAD(P)-binding Rossmann-fold domains"/>
    <property type="match status" value="1"/>
</dbReference>
<name>A0A9P6HPU1_9AGAM</name>
<feature type="domain" description="Siroheme biosynthesis protein Met8 C-terminal" evidence="8">
    <location>
        <begin position="158"/>
        <end position="227"/>
    </location>
</feature>
<keyword evidence="5" id="KW-0627">Porphyrin biosynthesis</keyword>
<organism evidence="10 11">
    <name type="scientific">Thelephora terrestris</name>
    <dbReference type="NCBI Taxonomy" id="56493"/>
    <lineage>
        <taxon>Eukaryota</taxon>
        <taxon>Fungi</taxon>
        <taxon>Dikarya</taxon>
        <taxon>Basidiomycota</taxon>
        <taxon>Agaricomycotina</taxon>
        <taxon>Agaricomycetes</taxon>
        <taxon>Thelephorales</taxon>
        <taxon>Thelephoraceae</taxon>
        <taxon>Thelephora</taxon>
    </lineage>
</organism>
<keyword evidence="7" id="KW-1133">Transmembrane helix</keyword>
<dbReference type="InterPro" id="IPR036291">
    <property type="entry name" value="NAD(P)-bd_dom_sf"/>
</dbReference>
<evidence type="ECO:0000256" key="7">
    <source>
        <dbReference type="SAM" id="Phobius"/>
    </source>
</evidence>
<keyword evidence="11" id="KW-1185">Reference proteome</keyword>
<dbReference type="GO" id="GO:0004325">
    <property type="term" value="F:ferrochelatase activity"/>
    <property type="evidence" value="ECO:0007669"/>
    <property type="project" value="InterPro"/>
</dbReference>
<dbReference type="GO" id="GO:0019354">
    <property type="term" value="P:siroheme biosynthetic process"/>
    <property type="evidence" value="ECO:0007669"/>
    <property type="project" value="InterPro"/>
</dbReference>
<dbReference type="InterPro" id="IPR028281">
    <property type="entry name" value="Sirohaem_synthase_central"/>
</dbReference>
<comment type="catalytic activity">
    <reaction evidence="6">
        <text>precorrin-2 + NAD(+) = sirohydrochlorin + NADH + 2 H(+)</text>
        <dbReference type="Rhea" id="RHEA:15613"/>
        <dbReference type="ChEBI" id="CHEBI:15378"/>
        <dbReference type="ChEBI" id="CHEBI:57540"/>
        <dbReference type="ChEBI" id="CHEBI:57945"/>
        <dbReference type="ChEBI" id="CHEBI:58351"/>
        <dbReference type="ChEBI" id="CHEBI:58827"/>
        <dbReference type="EC" id="1.3.1.76"/>
    </reaction>
</comment>
<keyword evidence="7" id="KW-0472">Membrane</keyword>
<evidence type="ECO:0000256" key="3">
    <source>
        <dbReference type="ARBA" id="ARBA00023002"/>
    </source>
</evidence>
<dbReference type="InterPro" id="IPR028162">
    <property type="entry name" value="Met8_C"/>
</dbReference>
<dbReference type="NCBIfam" id="TIGR01470">
    <property type="entry name" value="cysG_Nterm"/>
    <property type="match status" value="1"/>
</dbReference>
<gene>
    <name evidence="10" type="ORF">BJ322DRAFT_1115682</name>
</gene>
<keyword evidence="7" id="KW-0812">Transmembrane</keyword>
<evidence type="ECO:0000313" key="11">
    <source>
        <dbReference type="Proteomes" id="UP000736335"/>
    </source>
</evidence>
<evidence type="ECO:0000256" key="5">
    <source>
        <dbReference type="ARBA" id="ARBA00023244"/>
    </source>
</evidence>
<keyword evidence="3" id="KW-0560">Oxidoreductase</keyword>
<dbReference type="Proteomes" id="UP000736335">
    <property type="component" value="Unassembled WGS sequence"/>
</dbReference>
<dbReference type="InterPro" id="IPR028161">
    <property type="entry name" value="Met8-like"/>
</dbReference>
<dbReference type="InterPro" id="IPR006367">
    <property type="entry name" value="Sirohaem_synthase_N"/>
</dbReference>
<dbReference type="Gene3D" id="1.10.3280.10">
    <property type="entry name" value="Siroheme synthase, domain 3"/>
    <property type="match status" value="1"/>
</dbReference>
<reference evidence="10" key="1">
    <citation type="journal article" date="2020" name="Nat. Commun.">
        <title>Large-scale genome sequencing of mycorrhizal fungi provides insights into the early evolution of symbiotic traits.</title>
        <authorList>
            <person name="Miyauchi S."/>
            <person name="Kiss E."/>
            <person name="Kuo A."/>
            <person name="Drula E."/>
            <person name="Kohler A."/>
            <person name="Sanchez-Garcia M."/>
            <person name="Morin E."/>
            <person name="Andreopoulos B."/>
            <person name="Barry K.W."/>
            <person name="Bonito G."/>
            <person name="Buee M."/>
            <person name="Carver A."/>
            <person name="Chen C."/>
            <person name="Cichocki N."/>
            <person name="Clum A."/>
            <person name="Culley D."/>
            <person name="Crous P.W."/>
            <person name="Fauchery L."/>
            <person name="Girlanda M."/>
            <person name="Hayes R.D."/>
            <person name="Keri Z."/>
            <person name="LaButti K."/>
            <person name="Lipzen A."/>
            <person name="Lombard V."/>
            <person name="Magnuson J."/>
            <person name="Maillard F."/>
            <person name="Murat C."/>
            <person name="Nolan M."/>
            <person name="Ohm R.A."/>
            <person name="Pangilinan J."/>
            <person name="Pereira M.F."/>
            <person name="Perotto S."/>
            <person name="Peter M."/>
            <person name="Pfister S."/>
            <person name="Riley R."/>
            <person name="Sitrit Y."/>
            <person name="Stielow J.B."/>
            <person name="Szollosi G."/>
            <person name="Zifcakova L."/>
            <person name="Stursova M."/>
            <person name="Spatafora J.W."/>
            <person name="Tedersoo L."/>
            <person name="Vaario L.M."/>
            <person name="Yamada A."/>
            <person name="Yan M."/>
            <person name="Wang P."/>
            <person name="Xu J."/>
            <person name="Bruns T."/>
            <person name="Baldrian P."/>
            <person name="Vilgalys R."/>
            <person name="Dunand C."/>
            <person name="Henrissat B."/>
            <person name="Grigoriev I.V."/>
            <person name="Hibbett D."/>
            <person name="Nagy L.G."/>
            <person name="Martin F.M."/>
        </authorList>
    </citation>
    <scope>NUCLEOTIDE SEQUENCE</scope>
    <source>
        <strain evidence="10">UH-Tt-Lm1</strain>
    </source>
</reference>
<comment type="caution">
    <text evidence="10">The sequence shown here is derived from an EMBL/GenBank/DDBJ whole genome shotgun (WGS) entry which is preliminary data.</text>
</comment>
<dbReference type="OrthoDB" id="1721126at2759"/>
<evidence type="ECO:0000256" key="1">
    <source>
        <dbReference type="ARBA" id="ARBA00005010"/>
    </source>
</evidence>
<evidence type="ECO:0000259" key="9">
    <source>
        <dbReference type="Pfam" id="PF14824"/>
    </source>
</evidence>
<dbReference type="GO" id="GO:0043115">
    <property type="term" value="F:precorrin-2 dehydrogenase activity"/>
    <property type="evidence" value="ECO:0007669"/>
    <property type="project" value="UniProtKB-EC"/>
</dbReference>
<dbReference type="EC" id="1.3.1.76" evidence="2"/>
<evidence type="ECO:0000259" key="8">
    <source>
        <dbReference type="Pfam" id="PF14823"/>
    </source>
</evidence>
<accession>A0A9P6HPU1</accession>
<dbReference type="PANTHER" id="PTHR35330:SF1">
    <property type="entry name" value="SIROHEME BIOSYNTHESIS PROTEIN MET8"/>
    <property type="match status" value="1"/>
</dbReference>
<feature type="domain" description="Siroheme synthase central" evidence="9">
    <location>
        <begin position="129"/>
        <end position="155"/>
    </location>
</feature>
<proteinExistence type="predicted"/>
<feature type="transmembrane region" description="Helical" evidence="7">
    <location>
        <begin position="246"/>
        <end position="267"/>
    </location>
</feature>
<dbReference type="SUPFAM" id="SSF75615">
    <property type="entry name" value="Siroheme synthase middle domains-like"/>
    <property type="match status" value="1"/>
</dbReference>
<dbReference type="Gene3D" id="3.40.50.720">
    <property type="entry name" value="NAD(P)-binding Rossmann-like Domain"/>
    <property type="match status" value="1"/>
</dbReference>
<evidence type="ECO:0000313" key="10">
    <source>
        <dbReference type="EMBL" id="KAF9792230.1"/>
    </source>
</evidence>
<dbReference type="EMBL" id="WIUZ02000001">
    <property type="protein sequence ID" value="KAF9792230.1"/>
    <property type="molecule type" value="Genomic_DNA"/>
</dbReference>
<evidence type="ECO:0000256" key="6">
    <source>
        <dbReference type="ARBA" id="ARBA00047561"/>
    </source>
</evidence>
<dbReference type="Pfam" id="PF14824">
    <property type="entry name" value="Sirohm_synth_M"/>
    <property type="match status" value="1"/>
</dbReference>
<evidence type="ECO:0000256" key="2">
    <source>
        <dbReference type="ARBA" id="ARBA00012400"/>
    </source>
</evidence>
<protein>
    <recommendedName>
        <fullName evidence="2">precorrin-2 dehydrogenase</fullName>
        <ecNumber evidence="2">1.3.1.76</ecNumber>
    </recommendedName>
</protein>
<evidence type="ECO:0000256" key="4">
    <source>
        <dbReference type="ARBA" id="ARBA00023027"/>
    </source>
</evidence>
<dbReference type="Pfam" id="PF14823">
    <property type="entry name" value="Sirohm_synth_C"/>
    <property type="match status" value="1"/>
</dbReference>